<name>A0ACA9RI76_9GLOM</name>
<gene>
    <name evidence="1" type="ORF">RPERSI_LOCUS19975</name>
</gene>
<sequence length="223" mass="26634">KQPEILAKYENISNNELEHRIKYPEYKYNSHCSYKKLTRKQRNTSVSSNDSQFFPSAPALSKNQIEIKVSQDNEVFSSNSVKNLQENQLELLNFSYKEEINISKDNDIFSANCTNYPQENQPEWLNFLDNNAFSPNSTNFLQKNQLKLLNSSYKEEINVNQENQLKFLNFSYEKEINVSQDNYLQENQLYKEELLNYNYLLLFTEEEFNIYLNLLNEKEIKYF</sequence>
<dbReference type="EMBL" id="CAJVQC010055595">
    <property type="protein sequence ID" value="CAG8795523.1"/>
    <property type="molecule type" value="Genomic_DNA"/>
</dbReference>
<dbReference type="Proteomes" id="UP000789920">
    <property type="component" value="Unassembled WGS sequence"/>
</dbReference>
<comment type="caution">
    <text evidence="1">The sequence shown here is derived from an EMBL/GenBank/DDBJ whole genome shotgun (WGS) entry which is preliminary data.</text>
</comment>
<proteinExistence type="predicted"/>
<organism evidence="1 2">
    <name type="scientific">Racocetra persica</name>
    <dbReference type="NCBI Taxonomy" id="160502"/>
    <lineage>
        <taxon>Eukaryota</taxon>
        <taxon>Fungi</taxon>
        <taxon>Fungi incertae sedis</taxon>
        <taxon>Mucoromycota</taxon>
        <taxon>Glomeromycotina</taxon>
        <taxon>Glomeromycetes</taxon>
        <taxon>Diversisporales</taxon>
        <taxon>Gigasporaceae</taxon>
        <taxon>Racocetra</taxon>
    </lineage>
</organism>
<keyword evidence="2" id="KW-1185">Reference proteome</keyword>
<evidence type="ECO:0000313" key="2">
    <source>
        <dbReference type="Proteomes" id="UP000789920"/>
    </source>
</evidence>
<reference evidence="1" key="1">
    <citation type="submission" date="2021-06" db="EMBL/GenBank/DDBJ databases">
        <authorList>
            <person name="Kallberg Y."/>
            <person name="Tangrot J."/>
            <person name="Rosling A."/>
        </authorList>
    </citation>
    <scope>NUCLEOTIDE SEQUENCE</scope>
    <source>
        <strain evidence="1">MA461A</strain>
    </source>
</reference>
<feature type="non-terminal residue" evidence="1">
    <location>
        <position position="1"/>
    </location>
</feature>
<accession>A0ACA9RI76</accession>
<protein>
    <submittedName>
        <fullName evidence="1">18734_t:CDS:1</fullName>
    </submittedName>
</protein>
<evidence type="ECO:0000313" key="1">
    <source>
        <dbReference type="EMBL" id="CAG8795523.1"/>
    </source>
</evidence>